<sequence length="112" mass="12567">MKKLIFAFMLIALAGCENSQEKEAQQLVDQARGLWDQVMPAAPEVSKAKLTTSKEGLVAAVGKLGEARQLLDNVATNYSETDVWKSEKTQVLNERVTNLYRSTKETKYKMGW</sequence>
<reference evidence="1 2" key="1">
    <citation type="journal article" date="2009" name="Mikrobiologiia">
        <title>[Phenanthren biodegradation and interaction of Pseudomonas putida BS3701 and Burkholderia sp.BS3702 in plant rhizosphere].</title>
        <authorList>
            <person name="Ovchinnikova A.A."/>
            <person name="Vetrova A.A."/>
            <person name="Filonov A.E."/>
            <person name="Boronin A.M."/>
        </authorList>
    </citation>
    <scope>NUCLEOTIDE SEQUENCE [LARGE SCALE GENOMIC DNA]</scope>
    <source>
        <strain evidence="1 2">BS3701</strain>
        <plasmid evidence="2">pbs1142</plasmid>
    </source>
</reference>
<dbReference type="EMBL" id="CP059054">
    <property type="protein sequence ID" value="QLJ17457.1"/>
    <property type="molecule type" value="Genomic_DNA"/>
</dbReference>
<keyword evidence="1" id="KW-0614">Plasmid</keyword>
<dbReference type="PROSITE" id="PS51257">
    <property type="entry name" value="PROKAR_LIPOPROTEIN"/>
    <property type="match status" value="1"/>
</dbReference>
<dbReference type="RefSeq" id="WP_180690225.1">
    <property type="nucleotide sequence ID" value="NZ_CP059054.1"/>
</dbReference>
<evidence type="ECO:0000313" key="2">
    <source>
        <dbReference type="Proteomes" id="UP000510934"/>
    </source>
</evidence>
<evidence type="ECO:0000313" key="1">
    <source>
        <dbReference type="EMBL" id="QLJ17457.1"/>
    </source>
</evidence>
<name>A0A7D6A2H1_PSEPU</name>
<geneLocation type="plasmid" evidence="2">
    <name>pbs1142</name>
</geneLocation>
<proteinExistence type="predicted"/>
<protein>
    <recommendedName>
        <fullName evidence="3">Lipoprotein</fullName>
    </recommendedName>
</protein>
<dbReference type="Proteomes" id="UP000510934">
    <property type="component" value="Plasmid pBS1142"/>
</dbReference>
<dbReference type="AlphaFoldDB" id="A0A7D6A2H1"/>
<gene>
    <name evidence="1" type="ORF">H0H12_29685</name>
</gene>
<accession>A0A7D6A2H1</accession>
<evidence type="ECO:0008006" key="3">
    <source>
        <dbReference type="Google" id="ProtNLM"/>
    </source>
</evidence>
<organism evidence="1 2">
    <name type="scientific">Pseudomonas putida</name>
    <name type="common">Arthrobacter siderocapsulatus</name>
    <dbReference type="NCBI Taxonomy" id="303"/>
    <lineage>
        <taxon>Bacteria</taxon>
        <taxon>Pseudomonadati</taxon>
        <taxon>Pseudomonadota</taxon>
        <taxon>Gammaproteobacteria</taxon>
        <taxon>Pseudomonadales</taxon>
        <taxon>Pseudomonadaceae</taxon>
        <taxon>Pseudomonas</taxon>
    </lineage>
</organism>